<protein>
    <recommendedName>
        <fullName evidence="2">Alginate export domain-containing protein</fullName>
    </recommendedName>
</protein>
<dbReference type="SUPFAM" id="SSF56935">
    <property type="entry name" value="Porins"/>
    <property type="match status" value="1"/>
</dbReference>
<evidence type="ECO:0000259" key="2">
    <source>
        <dbReference type="Pfam" id="PF13372"/>
    </source>
</evidence>
<dbReference type="AlphaFoldDB" id="A0A7G1H332"/>
<gene>
    <name evidence="3" type="ORF">JZK55_21460</name>
</gene>
<dbReference type="InterPro" id="IPR025388">
    <property type="entry name" value="Alginate_export_dom"/>
</dbReference>
<dbReference type="Pfam" id="PF13372">
    <property type="entry name" value="Alginate_exp"/>
    <property type="match status" value="1"/>
</dbReference>
<reference evidence="3 4" key="1">
    <citation type="submission" date="2020-03" db="EMBL/GenBank/DDBJ databases">
        <title>Complete genome sequences of two sulfur-disproportionating bacterial strains T55J and Mzg5.</title>
        <authorList>
            <person name="Umezawa K."/>
            <person name="Kojima H."/>
            <person name="Kato Y."/>
            <person name="Fukui M."/>
        </authorList>
    </citation>
    <scope>NUCLEOTIDE SEQUENCE [LARGE SCALE GENOMIC DNA]</scope>
    <source>
        <strain evidence="3 4">T55J</strain>
    </source>
</reference>
<keyword evidence="1" id="KW-0732">Signal</keyword>
<evidence type="ECO:0000256" key="1">
    <source>
        <dbReference type="SAM" id="SignalP"/>
    </source>
</evidence>
<accession>A0A7G1H332</accession>
<sequence length="465" mass="51227">MKKFLAIIASLALVLGFAASAFAIHAEIPSETQAIVAKGSTQITLGGQLRVRGEIQQNTSDFFSDKSDRKSYYDQRVRLRLQADVTKNTTGVIHLEGGTNKDDNFKWGDNSSSGASGIYATGNAKKSSLYILEAWIQHKGTGLLGIPAGIKVGHMPLKLGNGLFFDHSKFGDDAIVFFMDPIKELHIGLLTAKFADNVASDTANNDADAYVGLMVYKPNKDTNISFDVTYVDDKRSNGLGGITYGNTPNIVNIPTHLWNFGLRGDTNISGFGIYADVELQNGKIEYDKVAGLDETKLRGYAYMVGLNYKLDPVKVELEYAYGSGDDDSNDNKNKNFVTSLGSDKHFTYVYEYRTKNAQGTQYGGLTNTQYVKLGLSSNLTKDLTGEIQGYWLRASKKYSATYDSKNIGTEIDAKVSYKIDKNLVYWVEGGYLWAGNFWKNFTGDTSTAKKVDDAYAIRHGIQLSF</sequence>
<dbReference type="KEGG" id="dtp:JZK55_21460"/>
<organism evidence="3 4">
    <name type="scientific">Dissulfurispira thermophila</name>
    <dbReference type="NCBI Taxonomy" id="2715679"/>
    <lineage>
        <taxon>Bacteria</taxon>
        <taxon>Pseudomonadati</taxon>
        <taxon>Nitrospirota</taxon>
        <taxon>Thermodesulfovibrionia</taxon>
        <taxon>Thermodesulfovibrionales</taxon>
        <taxon>Dissulfurispiraceae</taxon>
        <taxon>Dissulfurispira</taxon>
    </lineage>
</organism>
<dbReference type="InterPro" id="IPR053728">
    <property type="entry name" value="Alginate_Permeability_Chnl"/>
</dbReference>
<feature type="signal peptide" evidence="1">
    <location>
        <begin position="1"/>
        <end position="23"/>
    </location>
</feature>
<dbReference type="EMBL" id="AP022873">
    <property type="protein sequence ID" value="BCB97224.1"/>
    <property type="molecule type" value="Genomic_DNA"/>
</dbReference>
<dbReference type="RefSeq" id="WP_203472367.1">
    <property type="nucleotide sequence ID" value="NZ_AP022873.1"/>
</dbReference>
<dbReference type="Gene3D" id="2.40.160.100">
    <property type="match status" value="1"/>
</dbReference>
<evidence type="ECO:0000313" key="3">
    <source>
        <dbReference type="EMBL" id="BCB97224.1"/>
    </source>
</evidence>
<evidence type="ECO:0000313" key="4">
    <source>
        <dbReference type="Proteomes" id="UP000516360"/>
    </source>
</evidence>
<feature type="domain" description="Alginate export" evidence="2">
    <location>
        <begin position="43"/>
        <end position="448"/>
    </location>
</feature>
<proteinExistence type="predicted"/>
<keyword evidence="4" id="KW-1185">Reference proteome</keyword>
<name>A0A7G1H332_9BACT</name>
<dbReference type="Proteomes" id="UP000516360">
    <property type="component" value="Chromosome"/>
</dbReference>
<feature type="chain" id="PRO_5028832666" description="Alginate export domain-containing protein" evidence="1">
    <location>
        <begin position="24"/>
        <end position="465"/>
    </location>
</feature>